<comment type="caution">
    <text evidence="1">The sequence shown here is derived from an EMBL/GenBank/DDBJ whole genome shotgun (WGS) entry which is preliminary data.</text>
</comment>
<dbReference type="EMBL" id="MU273493">
    <property type="protein sequence ID" value="KAI0034892.1"/>
    <property type="molecule type" value="Genomic_DNA"/>
</dbReference>
<sequence length="203" mass="21186">QLACDCVVSPANAYGIMDSGYDLALARALRVPDLDLTAAAQRALAPARGYAPVGTAYLAALPAGNALGAHALAVVPTMRRPADVRWHRDVVYDAMWALLCAIARWNDAVAEEEARTKAENSANAMTDGDTDADAGAEGAGRSRRIRRILMTGLATGTGCVSAERAAAQMTLAVKHFARGAFAVRPGGVGWPDVLPAASEVERT</sequence>
<protein>
    <submittedName>
        <fullName evidence="1">Uncharacterized protein</fullName>
    </submittedName>
</protein>
<name>A0ACB8QT70_9AGAM</name>
<reference evidence="1" key="1">
    <citation type="submission" date="2021-02" db="EMBL/GenBank/DDBJ databases">
        <authorList>
            <consortium name="DOE Joint Genome Institute"/>
            <person name="Ahrendt S."/>
            <person name="Looney B.P."/>
            <person name="Miyauchi S."/>
            <person name="Morin E."/>
            <person name="Drula E."/>
            <person name="Courty P.E."/>
            <person name="Chicoki N."/>
            <person name="Fauchery L."/>
            <person name="Kohler A."/>
            <person name="Kuo A."/>
            <person name="Labutti K."/>
            <person name="Pangilinan J."/>
            <person name="Lipzen A."/>
            <person name="Riley R."/>
            <person name="Andreopoulos W."/>
            <person name="He G."/>
            <person name="Johnson J."/>
            <person name="Barry K.W."/>
            <person name="Grigoriev I.V."/>
            <person name="Nagy L."/>
            <person name="Hibbett D."/>
            <person name="Henrissat B."/>
            <person name="Matheny P.B."/>
            <person name="Labbe J."/>
            <person name="Martin F."/>
        </authorList>
    </citation>
    <scope>NUCLEOTIDE SEQUENCE</scope>
    <source>
        <strain evidence="1">EC-137</strain>
    </source>
</reference>
<keyword evidence="2" id="KW-1185">Reference proteome</keyword>
<gene>
    <name evidence="1" type="ORF">K488DRAFT_33612</name>
</gene>
<evidence type="ECO:0000313" key="2">
    <source>
        <dbReference type="Proteomes" id="UP000814128"/>
    </source>
</evidence>
<dbReference type="Proteomes" id="UP000814128">
    <property type="component" value="Unassembled WGS sequence"/>
</dbReference>
<feature type="non-terminal residue" evidence="1">
    <location>
        <position position="1"/>
    </location>
</feature>
<organism evidence="1 2">
    <name type="scientific">Vararia minispora EC-137</name>
    <dbReference type="NCBI Taxonomy" id="1314806"/>
    <lineage>
        <taxon>Eukaryota</taxon>
        <taxon>Fungi</taxon>
        <taxon>Dikarya</taxon>
        <taxon>Basidiomycota</taxon>
        <taxon>Agaricomycotina</taxon>
        <taxon>Agaricomycetes</taxon>
        <taxon>Russulales</taxon>
        <taxon>Lachnocladiaceae</taxon>
        <taxon>Vararia</taxon>
    </lineage>
</organism>
<proteinExistence type="predicted"/>
<evidence type="ECO:0000313" key="1">
    <source>
        <dbReference type="EMBL" id="KAI0034892.1"/>
    </source>
</evidence>
<accession>A0ACB8QT70</accession>
<reference evidence="1" key="2">
    <citation type="journal article" date="2022" name="New Phytol.">
        <title>Evolutionary transition to the ectomycorrhizal habit in the genomes of a hyperdiverse lineage of mushroom-forming fungi.</title>
        <authorList>
            <person name="Looney B."/>
            <person name="Miyauchi S."/>
            <person name="Morin E."/>
            <person name="Drula E."/>
            <person name="Courty P.E."/>
            <person name="Kohler A."/>
            <person name="Kuo A."/>
            <person name="LaButti K."/>
            <person name="Pangilinan J."/>
            <person name="Lipzen A."/>
            <person name="Riley R."/>
            <person name="Andreopoulos W."/>
            <person name="He G."/>
            <person name="Johnson J."/>
            <person name="Nolan M."/>
            <person name="Tritt A."/>
            <person name="Barry K.W."/>
            <person name="Grigoriev I.V."/>
            <person name="Nagy L.G."/>
            <person name="Hibbett D."/>
            <person name="Henrissat B."/>
            <person name="Matheny P.B."/>
            <person name="Labbe J."/>
            <person name="Martin F.M."/>
        </authorList>
    </citation>
    <scope>NUCLEOTIDE SEQUENCE</scope>
    <source>
        <strain evidence="1">EC-137</strain>
    </source>
</reference>
<feature type="non-terminal residue" evidence="1">
    <location>
        <position position="203"/>
    </location>
</feature>